<keyword evidence="2" id="KW-0539">Nucleus</keyword>
<reference evidence="7" key="2">
    <citation type="submission" date="2017-10" db="EMBL/GenBank/DDBJ databases">
        <title>Ladona fulva Genome sequencing and assembly.</title>
        <authorList>
            <person name="Murali S."/>
            <person name="Richards S."/>
            <person name="Bandaranaike D."/>
            <person name="Bellair M."/>
            <person name="Blankenburg K."/>
            <person name="Chao H."/>
            <person name="Dinh H."/>
            <person name="Doddapaneni H."/>
            <person name="Dugan-Rocha S."/>
            <person name="Elkadiri S."/>
            <person name="Gnanaolivu R."/>
            <person name="Hernandez B."/>
            <person name="Skinner E."/>
            <person name="Javaid M."/>
            <person name="Lee S."/>
            <person name="Li M."/>
            <person name="Ming W."/>
            <person name="Munidasa M."/>
            <person name="Muniz J."/>
            <person name="Nguyen L."/>
            <person name="Hughes D."/>
            <person name="Osuji N."/>
            <person name="Pu L.-L."/>
            <person name="Puazo M."/>
            <person name="Qu C."/>
            <person name="Quiroz J."/>
            <person name="Raj R."/>
            <person name="Weissenberger G."/>
            <person name="Xin Y."/>
            <person name="Zou X."/>
            <person name="Han Y."/>
            <person name="Worley K."/>
            <person name="Muzny D."/>
            <person name="Gibbs R."/>
        </authorList>
    </citation>
    <scope>NUCLEOTIDE SEQUENCE</scope>
    <source>
        <strain evidence="7">Sampled in the wild</strain>
    </source>
</reference>
<feature type="region of interest" description="Disordered" evidence="4">
    <location>
        <begin position="276"/>
        <end position="315"/>
    </location>
</feature>
<dbReference type="GO" id="GO:0005634">
    <property type="term" value="C:nucleus"/>
    <property type="evidence" value="ECO:0007669"/>
    <property type="project" value="UniProtKB-SubCell"/>
</dbReference>
<accession>A0A8K0K9N6</accession>
<evidence type="ECO:0000259" key="6">
    <source>
        <dbReference type="PROSITE" id="PS50157"/>
    </source>
</evidence>
<dbReference type="FunFam" id="3.30.710.10:FF:000096">
    <property type="entry name" value="Trithorax-like, isoform C"/>
    <property type="match status" value="1"/>
</dbReference>
<dbReference type="CDD" id="cd18315">
    <property type="entry name" value="BTB_POZ_BAB-like"/>
    <property type="match status" value="1"/>
</dbReference>
<feature type="compositionally biased region" description="Polar residues" evidence="4">
    <location>
        <begin position="216"/>
        <end position="228"/>
    </location>
</feature>
<dbReference type="InterPro" id="IPR000210">
    <property type="entry name" value="BTB/POZ_dom"/>
</dbReference>
<dbReference type="OrthoDB" id="10027872at2759"/>
<feature type="compositionally biased region" description="Basic and acidic residues" evidence="4">
    <location>
        <begin position="288"/>
        <end position="303"/>
    </location>
</feature>
<feature type="domain" description="C2H2-type" evidence="6">
    <location>
        <begin position="245"/>
        <end position="273"/>
    </location>
</feature>
<dbReference type="GO" id="GO:0008270">
    <property type="term" value="F:zinc ion binding"/>
    <property type="evidence" value="ECO:0007669"/>
    <property type="project" value="UniProtKB-KW"/>
</dbReference>
<gene>
    <name evidence="7" type="primary">GAF</name>
    <name evidence="7" type="ORF">J437_LFUL019813</name>
</gene>
<dbReference type="Gene3D" id="3.30.160.60">
    <property type="entry name" value="Classic Zinc Finger"/>
    <property type="match status" value="1"/>
</dbReference>
<evidence type="ECO:0000259" key="5">
    <source>
        <dbReference type="PROSITE" id="PS50097"/>
    </source>
</evidence>
<keyword evidence="3" id="KW-0479">Metal-binding</keyword>
<feature type="compositionally biased region" description="Gly residues" evidence="4">
    <location>
        <begin position="165"/>
        <end position="177"/>
    </location>
</feature>
<evidence type="ECO:0000256" key="4">
    <source>
        <dbReference type="SAM" id="MobiDB-lite"/>
    </source>
</evidence>
<dbReference type="Pfam" id="PF09237">
    <property type="entry name" value="GAGA"/>
    <property type="match status" value="1"/>
</dbReference>
<dbReference type="SMART" id="SM00225">
    <property type="entry name" value="BTB"/>
    <property type="match status" value="1"/>
</dbReference>
<evidence type="ECO:0000256" key="1">
    <source>
        <dbReference type="ARBA" id="ARBA00004123"/>
    </source>
</evidence>
<dbReference type="PANTHER" id="PTHR23110:SF10">
    <property type="entry name" value="TRANSCRIPTION FACTOR GAGA"/>
    <property type="match status" value="1"/>
</dbReference>
<keyword evidence="8" id="KW-1185">Reference proteome</keyword>
<dbReference type="InterPro" id="IPR011333">
    <property type="entry name" value="SKP1/BTB/POZ_sf"/>
</dbReference>
<evidence type="ECO:0000256" key="3">
    <source>
        <dbReference type="PROSITE-ProRule" id="PRU00042"/>
    </source>
</evidence>
<keyword evidence="3" id="KW-0862">Zinc</keyword>
<feature type="domain" description="BTB" evidence="5">
    <location>
        <begin position="32"/>
        <end position="97"/>
    </location>
</feature>
<proteinExistence type="predicted"/>
<feature type="compositionally biased region" description="Gly residues" evidence="4">
    <location>
        <begin position="190"/>
        <end position="203"/>
    </location>
</feature>
<comment type="caution">
    <text evidence="7">The sequence shown here is derived from an EMBL/GenBank/DDBJ whole genome shotgun (WGS) entry which is preliminary data.</text>
</comment>
<dbReference type="InterPro" id="IPR015318">
    <property type="entry name" value="Znf_GAGA-bd_fac"/>
</dbReference>
<dbReference type="SUPFAM" id="SSF54695">
    <property type="entry name" value="POZ domain"/>
    <property type="match status" value="1"/>
</dbReference>
<dbReference type="Proteomes" id="UP000792457">
    <property type="component" value="Unassembled WGS sequence"/>
</dbReference>
<dbReference type="Gene3D" id="3.30.710.10">
    <property type="entry name" value="Potassium Channel Kv1.1, Chain A"/>
    <property type="match status" value="1"/>
</dbReference>
<dbReference type="Pfam" id="PF00651">
    <property type="entry name" value="BTB"/>
    <property type="match status" value="1"/>
</dbReference>
<feature type="region of interest" description="Disordered" evidence="4">
    <location>
        <begin position="145"/>
        <end position="245"/>
    </location>
</feature>
<dbReference type="AlphaFoldDB" id="A0A8K0K9N6"/>
<dbReference type="EMBL" id="KZ308518">
    <property type="protein sequence ID" value="KAG8230935.1"/>
    <property type="molecule type" value="Genomic_DNA"/>
</dbReference>
<feature type="compositionally biased region" description="Basic and acidic residues" evidence="4">
    <location>
        <begin position="205"/>
        <end position="215"/>
    </location>
</feature>
<dbReference type="InterPro" id="IPR013087">
    <property type="entry name" value="Znf_C2H2_type"/>
</dbReference>
<dbReference type="PROSITE" id="PS00028">
    <property type="entry name" value="ZINC_FINGER_C2H2_1"/>
    <property type="match status" value="1"/>
</dbReference>
<evidence type="ECO:0000313" key="7">
    <source>
        <dbReference type="EMBL" id="KAG8230935.1"/>
    </source>
</evidence>
<dbReference type="InterPro" id="IPR051095">
    <property type="entry name" value="Dros_DevTransReg"/>
</dbReference>
<dbReference type="GO" id="GO:0048468">
    <property type="term" value="P:cell development"/>
    <property type="evidence" value="ECO:0007669"/>
    <property type="project" value="UniProtKB-ARBA"/>
</dbReference>
<reference evidence="7" key="1">
    <citation type="submission" date="2013-04" db="EMBL/GenBank/DDBJ databases">
        <authorList>
            <person name="Qu J."/>
            <person name="Murali S.C."/>
            <person name="Bandaranaike D."/>
            <person name="Bellair M."/>
            <person name="Blankenburg K."/>
            <person name="Chao H."/>
            <person name="Dinh H."/>
            <person name="Doddapaneni H."/>
            <person name="Downs B."/>
            <person name="Dugan-Rocha S."/>
            <person name="Elkadiri S."/>
            <person name="Gnanaolivu R.D."/>
            <person name="Hernandez B."/>
            <person name="Javaid M."/>
            <person name="Jayaseelan J.C."/>
            <person name="Lee S."/>
            <person name="Li M."/>
            <person name="Ming W."/>
            <person name="Munidasa M."/>
            <person name="Muniz J."/>
            <person name="Nguyen L."/>
            <person name="Ongeri F."/>
            <person name="Osuji N."/>
            <person name="Pu L.-L."/>
            <person name="Puazo M."/>
            <person name="Qu C."/>
            <person name="Quiroz J."/>
            <person name="Raj R."/>
            <person name="Weissenberger G."/>
            <person name="Xin Y."/>
            <person name="Zou X."/>
            <person name="Han Y."/>
            <person name="Richards S."/>
            <person name="Worley K."/>
            <person name="Muzny D."/>
            <person name="Gibbs R."/>
        </authorList>
    </citation>
    <scope>NUCLEOTIDE SEQUENCE</scope>
    <source>
        <strain evidence="7">Sampled in the wild</strain>
    </source>
</reference>
<evidence type="ECO:0000256" key="2">
    <source>
        <dbReference type="ARBA" id="ARBA00023242"/>
    </source>
</evidence>
<protein>
    <submittedName>
        <fullName evidence="7">GAGA Associated Factor</fullName>
    </submittedName>
</protein>
<organism evidence="7 8">
    <name type="scientific">Ladona fulva</name>
    <name type="common">Scarce chaser dragonfly</name>
    <name type="synonym">Libellula fulva</name>
    <dbReference type="NCBI Taxonomy" id="123851"/>
    <lineage>
        <taxon>Eukaryota</taxon>
        <taxon>Metazoa</taxon>
        <taxon>Ecdysozoa</taxon>
        <taxon>Arthropoda</taxon>
        <taxon>Hexapoda</taxon>
        <taxon>Insecta</taxon>
        <taxon>Pterygota</taxon>
        <taxon>Palaeoptera</taxon>
        <taxon>Odonata</taxon>
        <taxon>Epiprocta</taxon>
        <taxon>Anisoptera</taxon>
        <taxon>Libelluloidea</taxon>
        <taxon>Libellulidae</taxon>
        <taxon>Ladona</taxon>
    </lineage>
</organism>
<dbReference type="GO" id="GO:0006357">
    <property type="term" value="P:regulation of transcription by RNA polymerase II"/>
    <property type="evidence" value="ECO:0007669"/>
    <property type="project" value="TreeGrafter"/>
</dbReference>
<evidence type="ECO:0000313" key="8">
    <source>
        <dbReference type="Proteomes" id="UP000792457"/>
    </source>
</evidence>
<feature type="compositionally biased region" description="Basic and acidic residues" evidence="4">
    <location>
        <begin position="178"/>
        <end position="187"/>
    </location>
</feature>
<comment type="subcellular location">
    <subcellularLocation>
        <location evidence="1">Nucleus</location>
    </subcellularLocation>
</comment>
<sequence length="426" mass="44943">MGSTQLCSLAWGEFGSSLVSAVQLLRCHGDLVDVTLAAGGRSFPAHKIVLCAASPYLLDLLKNAPCKHPIVMLAGVAAHDLEALLEFVYRGEVSVDPNQLPSLLQAAHCLNIQGLAPAAVSSEKLDELGMGSTVHQNLTRDVINSFLPVRRRKRNKHKGMCSNRGGRGGGSGLGGGKWAREMNHQDGEDGIAGEGGSDGGGAAGSDDHDDVKVSEGQRTGTDGESSAAPNEEDSGKKSGVSDQPAVCPLCGATLRQSRNLRRHLELLHFGVSRGASSIRVKSRTVPQRHTEQRQDHEEHREGESGGEGSSPTPIALVSTAAPTHHAHALSMVVPANPMMVIDPQMCGRNGDHDPGDRSGGSRICEPAPILGCVLGAPPIHHLAVQPPHPPPTDLIMRRHQDDVAAMYPERRSPPSQGGSSHRVDVV</sequence>
<name>A0A8K0K9N6_LADFU</name>
<dbReference type="PROSITE" id="PS50097">
    <property type="entry name" value="BTB"/>
    <property type="match status" value="1"/>
</dbReference>
<keyword evidence="3" id="KW-0863">Zinc-finger</keyword>
<dbReference type="PROSITE" id="PS50157">
    <property type="entry name" value="ZINC_FINGER_C2H2_2"/>
    <property type="match status" value="1"/>
</dbReference>
<dbReference type="GO" id="GO:0003006">
    <property type="term" value="P:developmental process involved in reproduction"/>
    <property type="evidence" value="ECO:0007669"/>
    <property type="project" value="UniProtKB-ARBA"/>
</dbReference>
<dbReference type="GO" id="GO:0048513">
    <property type="term" value="P:animal organ development"/>
    <property type="evidence" value="ECO:0007669"/>
    <property type="project" value="UniProtKB-ARBA"/>
</dbReference>
<feature type="compositionally biased region" description="Basic residues" evidence="4">
    <location>
        <begin position="149"/>
        <end position="159"/>
    </location>
</feature>
<dbReference type="PANTHER" id="PTHR23110">
    <property type="entry name" value="BTB DOMAIN TRANSCRIPTION FACTOR"/>
    <property type="match status" value="1"/>
</dbReference>